<proteinExistence type="predicted"/>
<evidence type="ECO:0000313" key="3">
    <source>
        <dbReference type="EMBL" id="KZS89221.1"/>
    </source>
</evidence>
<dbReference type="InterPro" id="IPR004006">
    <property type="entry name" value="DhaK_dom"/>
</dbReference>
<dbReference type="PANTHER" id="PTHR28629:SF4">
    <property type="entry name" value="TRIOKINASE_FMN CYCLASE"/>
    <property type="match status" value="1"/>
</dbReference>
<gene>
    <name evidence="3" type="ORF">SISNIDRAFT_231663</name>
</gene>
<feature type="domain" description="DhaK" evidence="2">
    <location>
        <begin position="18"/>
        <end position="374"/>
    </location>
</feature>
<dbReference type="Gene3D" id="3.40.50.10440">
    <property type="entry name" value="Dihydroxyacetone kinase, domain 1"/>
    <property type="match status" value="1"/>
</dbReference>
<dbReference type="GO" id="GO:0004371">
    <property type="term" value="F:glycerone kinase activity"/>
    <property type="evidence" value="ECO:0007669"/>
    <property type="project" value="InterPro"/>
</dbReference>
<dbReference type="Gene3D" id="3.30.1180.20">
    <property type="entry name" value="Dihydroxyacetone kinase, domain 2"/>
    <property type="match status" value="1"/>
</dbReference>
<dbReference type="PANTHER" id="PTHR28629">
    <property type="entry name" value="TRIOKINASE/FMN CYCLASE"/>
    <property type="match status" value="1"/>
</dbReference>
<feature type="region of interest" description="Disordered" evidence="1">
    <location>
        <begin position="375"/>
        <end position="422"/>
    </location>
</feature>
<dbReference type="STRING" id="1314777.A0A164Q0Z9"/>
<protein>
    <recommendedName>
        <fullName evidence="2">DhaK domain-containing protein</fullName>
    </recommendedName>
</protein>
<dbReference type="PROSITE" id="PS51481">
    <property type="entry name" value="DHAK"/>
    <property type="match status" value="1"/>
</dbReference>
<dbReference type="AlphaFoldDB" id="A0A164Q0Z9"/>
<sequence length="453" mass="47844">MISTSKKPVSDDLNNIQSYKSLLLSSLRSSTFLNPTLNLHSPSSTLYVSPSLTSLATCVVIGVSCSTSSVGSYAGFTGLGMLRASTFGQSDSGNIDADQVERAIKLGCAGREECLVIVDGGCTDEDLLRIAIGMERVRDELGLRIDWILPRRTLEGPAAAAANLLCKIIGAAAERGLPLSILAPLGKAVSNSLGVITHFGPPISDVANPTEDNSSLATTSSISTLVSSLLSSLLTSQSRNPIPFLQNVDGAEEKETALVITHFGGISSVEVGSIVDHVVRQLAEHDIHPSRLYSIPSSASESRGGFSIALLNISHAHHLFRAALLQASQSQSSSALPTGHGEDDDEYAFEEWLESLHVPDILTLLDDPTGTQCWSSNGTSPYSTSHSNPSANSGSASSAIRNVGWTWPRNPKRAKGEKENDEEFSAKVIFGASMASSRRNTGVGVHSSEIEAD</sequence>
<evidence type="ECO:0000313" key="4">
    <source>
        <dbReference type="Proteomes" id="UP000076722"/>
    </source>
</evidence>
<dbReference type="InterPro" id="IPR050861">
    <property type="entry name" value="Dihydroxyacetone_Kinase"/>
</dbReference>
<dbReference type="GO" id="GO:0019563">
    <property type="term" value="P:glycerol catabolic process"/>
    <property type="evidence" value="ECO:0007669"/>
    <property type="project" value="TreeGrafter"/>
</dbReference>
<evidence type="ECO:0000259" key="2">
    <source>
        <dbReference type="PROSITE" id="PS51481"/>
    </source>
</evidence>
<name>A0A164Q0Z9_9AGAM</name>
<dbReference type="Proteomes" id="UP000076722">
    <property type="component" value="Unassembled WGS sequence"/>
</dbReference>
<reference evidence="3 4" key="1">
    <citation type="journal article" date="2016" name="Mol. Biol. Evol.">
        <title>Comparative Genomics of Early-Diverging Mushroom-Forming Fungi Provides Insights into the Origins of Lignocellulose Decay Capabilities.</title>
        <authorList>
            <person name="Nagy L.G."/>
            <person name="Riley R."/>
            <person name="Tritt A."/>
            <person name="Adam C."/>
            <person name="Daum C."/>
            <person name="Floudas D."/>
            <person name="Sun H."/>
            <person name="Yadav J.S."/>
            <person name="Pangilinan J."/>
            <person name="Larsson K.H."/>
            <person name="Matsuura K."/>
            <person name="Barry K."/>
            <person name="Labutti K."/>
            <person name="Kuo R."/>
            <person name="Ohm R.A."/>
            <person name="Bhattacharya S.S."/>
            <person name="Shirouzu T."/>
            <person name="Yoshinaga Y."/>
            <person name="Martin F.M."/>
            <person name="Grigoriev I.V."/>
            <person name="Hibbett D.S."/>
        </authorList>
    </citation>
    <scope>NUCLEOTIDE SEQUENCE [LARGE SCALE GENOMIC DNA]</scope>
    <source>
        <strain evidence="3 4">HHB9708</strain>
    </source>
</reference>
<accession>A0A164Q0Z9</accession>
<feature type="compositionally biased region" description="Low complexity" evidence="1">
    <location>
        <begin position="383"/>
        <end position="402"/>
    </location>
</feature>
<organism evidence="3 4">
    <name type="scientific">Sistotremastrum niveocremeum HHB9708</name>
    <dbReference type="NCBI Taxonomy" id="1314777"/>
    <lineage>
        <taxon>Eukaryota</taxon>
        <taxon>Fungi</taxon>
        <taxon>Dikarya</taxon>
        <taxon>Basidiomycota</taxon>
        <taxon>Agaricomycotina</taxon>
        <taxon>Agaricomycetes</taxon>
        <taxon>Sistotremastrales</taxon>
        <taxon>Sistotremastraceae</taxon>
        <taxon>Sertulicium</taxon>
        <taxon>Sertulicium niveocremeum</taxon>
    </lineage>
</organism>
<evidence type="ECO:0000256" key="1">
    <source>
        <dbReference type="SAM" id="MobiDB-lite"/>
    </source>
</evidence>
<keyword evidence="4" id="KW-1185">Reference proteome</keyword>
<dbReference type="GO" id="GO:0005829">
    <property type="term" value="C:cytosol"/>
    <property type="evidence" value="ECO:0007669"/>
    <property type="project" value="TreeGrafter"/>
</dbReference>
<dbReference type="SUPFAM" id="SSF82549">
    <property type="entry name" value="DAK1/DegV-like"/>
    <property type="match status" value="1"/>
</dbReference>
<dbReference type="EMBL" id="KV419429">
    <property type="protein sequence ID" value="KZS89221.1"/>
    <property type="molecule type" value="Genomic_DNA"/>
</dbReference>